<sequence length="46" mass="5449">GTLRLGDELKLSDQVRVIMFYSAVRTAHDLEKSWIEQFHMVTRDKK</sequence>
<dbReference type="Proteomes" id="UP000887580">
    <property type="component" value="Unplaced"/>
</dbReference>
<organism evidence="1 2">
    <name type="scientific">Panagrolaimus sp. PS1159</name>
    <dbReference type="NCBI Taxonomy" id="55785"/>
    <lineage>
        <taxon>Eukaryota</taxon>
        <taxon>Metazoa</taxon>
        <taxon>Ecdysozoa</taxon>
        <taxon>Nematoda</taxon>
        <taxon>Chromadorea</taxon>
        <taxon>Rhabditida</taxon>
        <taxon>Tylenchina</taxon>
        <taxon>Panagrolaimomorpha</taxon>
        <taxon>Panagrolaimoidea</taxon>
        <taxon>Panagrolaimidae</taxon>
        <taxon>Panagrolaimus</taxon>
    </lineage>
</organism>
<reference evidence="2" key="1">
    <citation type="submission" date="2022-11" db="UniProtKB">
        <authorList>
            <consortium name="WormBaseParasite"/>
        </authorList>
    </citation>
    <scope>IDENTIFICATION</scope>
</reference>
<name>A0AC35GJF2_9BILA</name>
<evidence type="ECO:0000313" key="1">
    <source>
        <dbReference type="Proteomes" id="UP000887580"/>
    </source>
</evidence>
<evidence type="ECO:0000313" key="2">
    <source>
        <dbReference type="WBParaSite" id="PS1159_v2.g5812.t1"/>
    </source>
</evidence>
<proteinExistence type="predicted"/>
<protein>
    <submittedName>
        <fullName evidence="2">Uncharacterized protein</fullName>
    </submittedName>
</protein>
<dbReference type="WBParaSite" id="PS1159_v2.g5812.t1">
    <property type="protein sequence ID" value="PS1159_v2.g5812.t1"/>
    <property type="gene ID" value="PS1159_v2.g5812"/>
</dbReference>
<accession>A0AC35GJF2</accession>